<proteinExistence type="predicted"/>
<evidence type="ECO:0000313" key="2">
    <source>
        <dbReference type="EMBL" id="CAG5101503.1"/>
    </source>
</evidence>
<organism evidence="2 3">
    <name type="scientific">Oikopleura dioica</name>
    <name type="common">Tunicate</name>
    <dbReference type="NCBI Taxonomy" id="34765"/>
    <lineage>
        <taxon>Eukaryota</taxon>
        <taxon>Metazoa</taxon>
        <taxon>Chordata</taxon>
        <taxon>Tunicata</taxon>
        <taxon>Appendicularia</taxon>
        <taxon>Copelata</taxon>
        <taxon>Oikopleuridae</taxon>
        <taxon>Oikopleura</taxon>
    </lineage>
</organism>
<sequence>MLNQQVSQKEGKYPKRAPSVSGNQKNGGDYQLSGVTSKQLSLERQVVELNSLNQELERRLQGASENFRQARSHHEQELAQQRASSQAIELQASEHTALAQQYHAQLTEMRGSMGTS</sequence>
<reference evidence="2 3" key="1">
    <citation type="submission" date="2021-04" db="EMBL/GenBank/DDBJ databases">
        <authorList>
            <person name="Bliznina A."/>
        </authorList>
    </citation>
    <scope>NUCLEOTIDE SEQUENCE [LARGE SCALE GENOMIC DNA]</scope>
</reference>
<feature type="compositionally biased region" description="Polar residues" evidence="1">
    <location>
        <begin position="78"/>
        <end position="87"/>
    </location>
</feature>
<gene>
    <name evidence="2" type="ORF">OKIOD_LOCUS8711</name>
</gene>
<evidence type="ECO:0000313" key="3">
    <source>
        <dbReference type="Proteomes" id="UP001158576"/>
    </source>
</evidence>
<name>A0ABN7SQK3_OIKDI</name>
<dbReference type="EMBL" id="OU015570">
    <property type="protein sequence ID" value="CAG5101503.1"/>
    <property type="molecule type" value="Genomic_DNA"/>
</dbReference>
<dbReference type="Proteomes" id="UP001158576">
    <property type="component" value="Chromosome YSR"/>
</dbReference>
<feature type="region of interest" description="Disordered" evidence="1">
    <location>
        <begin position="1"/>
        <end position="36"/>
    </location>
</feature>
<protein>
    <submittedName>
        <fullName evidence="2">Oidioi.mRNA.OKI2018_I69.YSR.g17153.t1.cds</fullName>
    </submittedName>
</protein>
<feature type="region of interest" description="Disordered" evidence="1">
    <location>
        <begin position="66"/>
        <end position="87"/>
    </location>
</feature>
<keyword evidence="3" id="KW-1185">Reference proteome</keyword>
<accession>A0ABN7SQK3</accession>
<evidence type="ECO:0000256" key="1">
    <source>
        <dbReference type="SAM" id="MobiDB-lite"/>
    </source>
</evidence>